<dbReference type="SUPFAM" id="SSF81345">
    <property type="entry name" value="ABC transporter involved in vitamin B12 uptake, BtuC"/>
    <property type="match status" value="1"/>
</dbReference>
<keyword evidence="10" id="KW-1185">Reference proteome</keyword>
<dbReference type="GO" id="GO:0022857">
    <property type="term" value="F:transmembrane transporter activity"/>
    <property type="evidence" value="ECO:0007669"/>
    <property type="project" value="InterPro"/>
</dbReference>
<dbReference type="PANTHER" id="PTHR30472">
    <property type="entry name" value="FERRIC ENTEROBACTIN TRANSPORT SYSTEM PERMEASE PROTEIN"/>
    <property type="match status" value="1"/>
</dbReference>
<dbReference type="GeneID" id="10394778"/>
<evidence type="ECO:0000313" key="10">
    <source>
        <dbReference type="Proteomes" id="UP000008136"/>
    </source>
</evidence>
<feature type="transmembrane region" description="Helical" evidence="8">
    <location>
        <begin position="85"/>
        <end position="103"/>
    </location>
</feature>
<dbReference type="STRING" id="693661.Arcve_1652"/>
<keyword evidence="6 8" id="KW-1133">Transmembrane helix</keyword>
<dbReference type="InterPro" id="IPR000522">
    <property type="entry name" value="ABC_transptr_permease_BtuC"/>
</dbReference>
<comment type="similarity">
    <text evidence="2">Belongs to the binding-protein-dependent transport system permease family. FecCD subfamily.</text>
</comment>
<accession>F2KQ49</accession>
<keyword evidence="5 8" id="KW-0812">Transmembrane</keyword>
<keyword evidence="3" id="KW-0813">Transport</keyword>
<reference evidence="9 10" key="1">
    <citation type="submission" date="2011-03" db="EMBL/GenBank/DDBJ databases">
        <title>The complete genome of Archaeoglobus veneficus SNP6.</title>
        <authorList>
            <consortium name="US DOE Joint Genome Institute (JGI-PGF)"/>
            <person name="Lucas S."/>
            <person name="Copeland A."/>
            <person name="Lapidus A."/>
            <person name="Bruce D."/>
            <person name="Goodwin L."/>
            <person name="Pitluck S."/>
            <person name="Kyrpides N."/>
            <person name="Mavromatis K."/>
            <person name="Pagani I."/>
            <person name="Ivanova N."/>
            <person name="Mikhailova N."/>
            <person name="Lu M."/>
            <person name="Detter J.C."/>
            <person name="Tapia R."/>
            <person name="Han C."/>
            <person name="Land M."/>
            <person name="Hauser L."/>
            <person name="Markowitz V."/>
            <person name="Cheng J.-F."/>
            <person name="Hugenholtz P."/>
            <person name="Woyke T."/>
            <person name="Wu D."/>
            <person name="Spring S."/>
            <person name="Brambilla E."/>
            <person name="Klenk H.-P."/>
            <person name="Eisen J.A."/>
        </authorList>
    </citation>
    <scope>NUCLEOTIDE SEQUENCE [LARGE SCALE GENOMIC DNA]</scope>
    <source>
        <strain>SNP6</strain>
    </source>
</reference>
<dbReference type="Proteomes" id="UP000008136">
    <property type="component" value="Chromosome"/>
</dbReference>
<dbReference type="HOGENOM" id="CLU_013016_0_0_2"/>
<evidence type="ECO:0000256" key="2">
    <source>
        <dbReference type="ARBA" id="ARBA00007935"/>
    </source>
</evidence>
<evidence type="ECO:0000256" key="6">
    <source>
        <dbReference type="ARBA" id="ARBA00022989"/>
    </source>
</evidence>
<dbReference type="KEGG" id="ave:Arcve_1652"/>
<feature type="transmembrane region" description="Helical" evidence="8">
    <location>
        <begin position="109"/>
        <end position="130"/>
    </location>
</feature>
<evidence type="ECO:0000313" key="9">
    <source>
        <dbReference type="EMBL" id="AEA47652.1"/>
    </source>
</evidence>
<feature type="transmembrane region" description="Helical" evidence="8">
    <location>
        <begin position="224"/>
        <end position="241"/>
    </location>
</feature>
<dbReference type="Gene3D" id="1.10.3470.10">
    <property type="entry name" value="ABC transporter involved in vitamin B12 uptake, BtuC"/>
    <property type="match status" value="1"/>
</dbReference>
<protein>
    <submittedName>
        <fullName evidence="9">ABC-type transporter, integral membrane subunit</fullName>
    </submittedName>
</protein>
<dbReference type="Pfam" id="PF01032">
    <property type="entry name" value="FecCD"/>
    <property type="match status" value="1"/>
</dbReference>
<comment type="subcellular location">
    <subcellularLocation>
        <location evidence="1">Cell membrane</location>
        <topology evidence="1">Multi-pass membrane protein</topology>
    </subcellularLocation>
</comment>
<dbReference type="CDD" id="cd06550">
    <property type="entry name" value="TM_ABC_iron-siderophores_like"/>
    <property type="match status" value="1"/>
</dbReference>
<organism evidence="9 10">
    <name type="scientific">Archaeoglobus veneficus (strain DSM 11195 / SNP6)</name>
    <dbReference type="NCBI Taxonomy" id="693661"/>
    <lineage>
        <taxon>Archaea</taxon>
        <taxon>Methanobacteriati</taxon>
        <taxon>Methanobacteriota</taxon>
        <taxon>Archaeoglobi</taxon>
        <taxon>Archaeoglobales</taxon>
        <taxon>Archaeoglobaceae</taxon>
        <taxon>Archaeoglobus</taxon>
    </lineage>
</organism>
<gene>
    <name evidence="9" type="ordered locus">Arcve_1652</name>
</gene>
<proteinExistence type="inferred from homology"/>
<evidence type="ECO:0000256" key="4">
    <source>
        <dbReference type="ARBA" id="ARBA00022475"/>
    </source>
</evidence>
<sequence>MRAIVFTLLSFIAVLSLISGILVGSVDAGLGDLMDTLHGKENMKGYIILNVRMPRTLGAFFGGAALAVSGLLLQTYFRNPLAGPYVLGISSAAAFGVALYILAGIGAGYGIVGAAFAGSAIATVLILYIAARVRSAVTLLIAGLMLGYVFSAFERILITLAESEKVHEFVLWTFGSFSGITWDDLRVLFTLSIPVFVLTFLLSKPLNAMLLGEDYARSMGVDVRLLRIAVVATSSFLASLVTAFSGVVAFIGLATPHIARLLFRTSDHRILTPATILLGASIAVLCDVVARALLSPIELPVSVITSIFGAPIVIFLVMRRKRV</sequence>
<dbReference type="EMBL" id="CP002588">
    <property type="protein sequence ID" value="AEA47652.1"/>
    <property type="molecule type" value="Genomic_DNA"/>
</dbReference>
<dbReference type="InterPro" id="IPR037294">
    <property type="entry name" value="ABC_BtuC-like"/>
</dbReference>
<evidence type="ECO:0000256" key="8">
    <source>
        <dbReference type="SAM" id="Phobius"/>
    </source>
</evidence>
<dbReference type="GO" id="GO:0005886">
    <property type="term" value="C:plasma membrane"/>
    <property type="evidence" value="ECO:0007669"/>
    <property type="project" value="UniProtKB-SubCell"/>
</dbReference>
<feature type="transmembrane region" description="Helical" evidence="8">
    <location>
        <begin position="137"/>
        <end position="158"/>
    </location>
</feature>
<evidence type="ECO:0000256" key="3">
    <source>
        <dbReference type="ARBA" id="ARBA00022448"/>
    </source>
</evidence>
<dbReference type="OrthoDB" id="27848at2157"/>
<dbReference type="PANTHER" id="PTHR30472:SF41">
    <property type="entry name" value="TRANSPORT SYSTEM PERMEASE PROTEIN"/>
    <property type="match status" value="1"/>
</dbReference>
<dbReference type="GO" id="GO:0033214">
    <property type="term" value="P:siderophore-iron import into cell"/>
    <property type="evidence" value="ECO:0007669"/>
    <property type="project" value="TreeGrafter"/>
</dbReference>
<dbReference type="RefSeq" id="WP_013684308.1">
    <property type="nucleotide sequence ID" value="NC_015320.1"/>
</dbReference>
<evidence type="ECO:0000256" key="7">
    <source>
        <dbReference type="ARBA" id="ARBA00023136"/>
    </source>
</evidence>
<keyword evidence="7 8" id="KW-0472">Membrane</keyword>
<dbReference type="AlphaFoldDB" id="F2KQ49"/>
<feature type="transmembrane region" description="Helical" evidence="8">
    <location>
        <begin position="299"/>
        <end position="318"/>
    </location>
</feature>
<feature type="transmembrane region" description="Helical" evidence="8">
    <location>
        <begin position="270"/>
        <end position="293"/>
    </location>
</feature>
<name>F2KQ49_ARCVS</name>
<evidence type="ECO:0000256" key="5">
    <source>
        <dbReference type="ARBA" id="ARBA00022692"/>
    </source>
</evidence>
<feature type="transmembrane region" description="Helical" evidence="8">
    <location>
        <begin position="185"/>
        <end position="203"/>
    </location>
</feature>
<keyword evidence="4" id="KW-1003">Cell membrane</keyword>
<feature type="transmembrane region" description="Helical" evidence="8">
    <location>
        <begin position="52"/>
        <end position="73"/>
    </location>
</feature>
<dbReference type="eggNOG" id="arCOG01007">
    <property type="taxonomic scope" value="Archaea"/>
</dbReference>
<evidence type="ECO:0000256" key="1">
    <source>
        <dbReference type="ARBA" id="ARBA00004651"/>
    </source>
</evidence>